<evidence type="ECO:0000313" key="2">
    <source>
        <dbReference type="EMBL" id="KAK1649081.1"/>
    </source>
</evidence>
<proteinExistence type="predicted"/>
<feature type="transmembrane region" description="Helical" evidence="1">
    <location>
        <begin position="40"/>
        <end position="61"/>
    </location>
</feature>
<dbReference type="AlphaFoldDB" id="A0AAD8WA90"/>
<keyword evidence="1" id="KW-0472">Membrane</keyword>
<protein>
    <submittedName>
        <fullName evidence="2">Uncharacterized protein</fullName>
    </submittedName>
</protein>
<dbReference type="EMBL" id="JAUUTY010000004">
    <property type="protein sequence ID" value="KAK1649081.1"/>
    <property type="molecule type" value="Genomic_DNA"/>
</dbReference>
<evidence type="ECO:0000256" key="1">
    <source>
        <dbReference type="SAM" id="Phobius"/>
    </source>
</evidence>
<reference evidence="2" key="1">
    <citation type="submission" date="2023-07" db="EMBL/GenBank/DDBJ databases">
        <title>A chromosome-level genome assembly of Lolium multiflorum.</title>
        <authorList>
            <person name="Chen Y."/>
            <person name="Copetti D."/>
            <person name="Kolliker R."/>
            <person name="Studer B."/>
        </authorList>
    </citation>
    <scope>NUCLEOTIDE SEQUENCE</scope>
    <source>
        <strain evidence="2">02402/16</strain>
        <tissue evidence="2">Leaf</tissue>
    </source>
</reference>
<evidence type="ECO:0000313" key="3">
    <source>
        <dbReference type="Proteomes" id="UP001231189"/>
    </source>
</evidence>
<name>A0AAD8WA90_LOLMU</name>
<comment type="caution">
    <text evidence="2">The sequence shown here is derived from an EMBL/GenBank/DDBJ whole genome shotgun (WGS) entry which is preliminary data.</text>
</comment>
<keyword evidence="1" id="KW-0812">Transmembrane</keyword>
<dbReference type="Proteomes" id="UP001231189">
    <property type="component" value="Unassembled WGS sequence"/>
</dbReference>
<keyword evidence="3" id="KW-1185">Reference proteome</keyword>
<keyword evidence="1" id="KW-1133">Transmembrane helix</keyword>
<organism evidence="2 3">
    <name type="scientific">Lolium multiflorum</name>
    <name type="common">Italian ryegrass</name>
    <name type="synonym">Lolium perenne subsp. multiflorum</name>
    <dbReference type="NCBI Taxonomy" id="4521"/>
    <lineage>
        <taxon>Eukaryota</taxon>
        <taxon>Viridiplantae</taxon>
        <taxon>Streptophyta</taxon>
        <taxon>Embryophyta</taxon>
        <taxon>Tracheophyta</taxon>
        <taxon>Spermatophyta</taxon>
        <taxon>Magnoliopsida</taxon>
        <taxon>Liliopsida</taxon>
        <taxon>Poales</taxon>
        <taxon>Poaceae</taxon>
        <taxon>BOP clade</taxon>
        <taxon>Pooideae</taxon>
        <taxon>Poodae</taxon>
        <taxon>Poeae</taxon>
        <taxon>Poeae Chloroplast Group 2 (Poeae type)</taxon>
        <taxon>Loliodinae</taxon>
        <taxon>Loliinae</taxon>
        <taxon>Lolium</taxon>
    </lineage>
</organism>
<sequence length="117" mass="12410">MGIGPKMLGRIGADCPALVGRIIRPSIRASCVVSSWRPRALFFLLLFHVSVASVLSVVLVVDVHDAVETEGRAASVGVGLGRLAASPIPTSSFCPTLPTYKVLPPFAPYIKRLIEAN</sequence>
<gene>
    <name evidence="2" type="ORF">QYE76_066886</name>
</gene>
<accession>A0AAD8WA90</accession>